<dbReference type="Pfam" id="PF12657">
    <property type="entry name" value="TFIIIC_delta"/>
    <property type="match status" value="1"/>
</dbReference>
<evidence type="ECO:0000313" key="2">
    <source>
        <dbReference type="EMBL" id="CEP09219.1"/>
    </source>
</evidence>
<dbReference type="EMBL" id="LN721303">
    <property type="protein sequence ID" value="CEP09219.1"/>
    <property type="molecule type" value="Genomic_DNA"/>
</dbReference>
<dbReference type="GO" id="GO:0000127">
    <property type="term" value="C:transcription factor TFIIIC complex"/>
    <property type="evidence" value="ECO:0007669"/>
    <property type="project" value="InterPro"/>
</dbReference>
<proteinExistence type="predicted"/>
<dbReference type="OrthoDB" id="6021743at2759"/>
<reference evidence="2 3" key="1">
    <citation type="submission" date="2014-09" db="EMBL/GenBank/DDBJ databases">
        <authorList>
            <person name="Ellenberger Sabrina"/>
        </authorList>
    </citation>
    <scope>NUCLEOTIDE SEQUENCE [LARGE SCALE GENOMIC DNA]</scope>
    <source>
        <strain evidence="2 3">CBS 412.66</strain>
    </source>
</reference>
<accession>A0A0B7N274</accession>
<dbReference type="PANTHER" id="PTHR15496">
    <property type="entry name" value="GENERAL TRANSCRIPTION FACTOR 3C POLYPEPTIDE 4 FAMILY"/>
    <property type="match status" value="1"/>
</dbReference>
<dbReference type="SUPFAM" id="SSF50978">
    <property type="entry name" value="WD40 repeat-like"/>
    <property type="match status" value="1"/>
</dbReference>
<gene>
    <name evidence="2" type="primary">PARPA_02696.1 scaffold 5218</name>
</gene>
<evidence type="ECO:0000313" key="3">
    <source>
        <dbReference type="Proteomes" id="UP000054107"/>
    </source>
</evidence>
<protein>
    <recommendedName>
        <fullName evidence="1">Transcription factor IIIC 90kDa subunit N-terminal domain-containing protein</fullName>
    </recommendedName>
</protein>
<feature type="domain" description="Transcription factor IIIC 90kDa subunit N-terminal" evidence="1">
    <location>
        <begin position="40"/>
        <end position="269"/>
    </location>
</feature>
<name>A0A0B7N274_9FUNG</name>
<dbReference type="InterPro" id="IPR036322">
    <property type="entry name" value="WD40_repeat_dom_sf"/>
</dbReference>
<dbReference type="PANTHER" id="PTHR15496:SF2">
    <property type="entry name" value="GENERAL TRANSCRIPTION FACTOR 3C POLYPEPTIDE 4"/>
    <property type="match status" value="1"/>
</dbReference>
<dbReference type="InterPro" id="IPR044230">
    <property type="entry name" value="GTF3C4"/>
</dbReference>
<dbReference type="STRING" id="35722.A0A0B7N274"/>
<sequence>MLSKKEKYKNVGISLPPLEKVAGPVMITENDKVETSFLNEESFRLARWSPPNLAPNQSCFLTVLTTKHRVLIYQIASRDPTNSDWLLCTDLTDKIKDHAISHQHETKINPHHTLCVGWSKRLIPDPLASKPALLATSNKAGDICIWAYLDSFEYVTQITPHKSFVNLLEWTEWKKINSSTYIAFIASACTDGTVAISSVQVKISVVSKSRTAKIQDVKMSVLHVWFEEDDRAVTTLIKLFDDFDKGVISIAISKGIRVQVICLDVKKNNKVVPKKDWQVHTLLSSGLGLSSGSWVRDDENIVLFRGYTVEGECVLLKVGLNGDVEYDKQMSIMLSTTLVQKYKLQWMEEQSKTDDDNIISASDAHPFLWGTSDTINQIFTTLLFGLRPNVDIHYRFETNDEIHLRFILNRERGQDTESICQLTKAYLDDPYCVFVKSIVGFVREMLPYLVDDEDDEPMTEWISSVSGYLNIAPTSKSQSTLTEKLYCGTDTIAARMIINAQLELQAMQINYANSILSYANRLPDKEFSQLTEQDIAVLVSISDSALSLRDEALIKQALSIYVRIHDEFPQFGDLMTEIAYANSFSPESPPIDRKGRSKCPVCDKTQAISGKYVA</sequence>
<dbReference type="AlphaFoldDB" id="A0A0B7N274"/>
<dbReference type="Proteomes" id="UP000054107">
    <property type="component" value="Unassembled WGS sequence"/>
</dbReference>
<dbReference type="InterPro" id="IPR024761">
    <property type="entry name" value="TFIIIC_delta_N"/>
</dbReference>
<dbReference type="InterPro" id="IPR015943">
    <property type="entry name" value="WD40/YVTN_repeat-like_dom_sf"/>
</dbReference>
<dbReference type="GO" id="GO:0004402">
    <property type="term" value="F:histone acetyltransferase activity"/>
    <property type="evidence" value="ECO:0007669"/>
    <property type="project" value="InterPro"/>
</dbReference>
<evidence type="ECO:0000259" key="1">
    <source>
        <dbReference type="Pfam" id="PF12657"/>
    </source>
</evidence>
<organism evidence="2 3">
    <name type="scientific">Parasitella parasitica</name>
    <dbReference type="NCBI Taxonomy" id="35722"/>
    <lineage>
        <taxon>Eukaryota</taxon>
        <taxon>Fungi</taxon>
        <taxon>Fungi incertae sedis</taxon>
        <taxon>Mucoromycota</taxon>
        <taxon>Mucoromycotina</taxon>
        <taxon>Mucoromycetes</taxon>
        <taxon>Mucorales</taxon>
        <taxon>Mucorineae</taxon>
        <taxon>Mucoraceae</taxon>
        <taxon>Parasitella</taxon>
    </lineage>
</organism>
<dbReference type="GO" id="GO:0006384">
    <property type="term" value="P:transcription initiation at RNA polymerase III promoter"/>
    <property type="evidence" value="ECO:0007669"/>
    <property type="project" value="InterPro"/>
</dbReference>
<keyword evidence="3" id="KW-1185">Reference proteome</keyword>
<dbReference type="Gene3D" id="2.130.10.10">
    <property type="entry name" value="YVTN repeat-like/Quinoprotein amine dehydrogenase"/>
    <property type="match status" value="1"/>
</dbReference>